<gene>
    <name evidence="1" type="ORF">Voc01_088620</name>
</gene>
<dbReference type="AlphaFoldDB" id="A0A8J4EFR0"/>
<name>A0A8J4EFR0_9ACTN</name>
<dbReference type="Gene3D" id="3.30.530.20">
    <property type="match status" value="1"/>
</dbReference>
<protein>
    <submittedName>
        <fullName evidence="1">Polyketide cyclase</fullName>
    </submittedName>
</protein>
<dbReference type="InterPro" id="IPR019587">
    <property type="entry name" value="Polyketide_cyclase/dehydratase"/>
</dbReference>
<sequence length="151" mass="17014">MATTTRLINTTPDRVFTVLADGWTYSDWVVGTAHIRNVDDGYPAIGREIHHKAGPWPVSLKDRTTVLECEPARMLLLKLRLWPLGAGEVRFTLEPVGAAATRVTMVEQFTEGPLLGLRNKLNDVVLHHRNRESLRRLADIAVNRERANSPR</sequence>
<dbReference type="Proteomes" id="UP000635606">
    <property type="component" value="Unassembled WGS sequence"/>
</dbReference>
<organism evidence="1 2">
    <name type="scientific">Virgisporangium ochraceum</name>
    <dbReference type="NCBI Taxonomy" id="65505"/>
    <lineage>
        <taxon>Bacteria</taxon>
        <taxon>Bacillati</taxon>
        <taxon>Actinomycetota</taxon>
        <taxon>Actinomycetes</taxon>
        <taxon>Micromonosporales</taxon>
        <taxon>Micromonosporaceae</taxon>
        <taxon>Virgisporangium</taxon>
    </lineage>
</organism>
<dbReference type="EMBL" id="BOPH01000127">
    <property type="protein sequence ID" value="GIJ73945.1"/>
    <property type="molecule type" value="Genomic_DNA"/>
</dbReference>
<dbReference type="Pfam" id="PF10604">
    <property type="entry name" value="Polyketide_cyc2"/>
    <property type="match status" value="1"/>
</dbReference>
<comment type="caution">
    <text evidence="1">The sequence shown here is derived from an EMBL/GenBank/DDBJ whole genome shotgun (WGS) entry which is preliminary data.</text>
</comment>
<accession>A0A8J4EFR0</accession>
<evidence type="ECO:0000313" key="2">
    <source>
        <dbReference type="Proteomes" id="UP000635606"/>
    </source>
</evidence>
<dbReference type="CDD" id="cd07812">
    <property type="entry name" value="SRPBCC"/>
    <property type="match status" value="1"/>
</dbReference>
<keyword evidence="2" id="KW-1185">Reference proteome</keyword>
<dbReference type="InterPro" id="IPR023393">
    <property type="entry name" value="START-like_dom_sf"/>
</dbReference>
<proteinExistence type="predicted"/>
<evidence type="ECO:0000313" key="1">
    <source>
        <dbReference type="EMBL" id="GIJ73945.1"/>
    </source>
</evidence>
<reference evidence="1" key="1">
    <citation type="submission" date="2021-01" db="EMBL/GenBank/DDBJ databases">
        <title>Whole genome shotgun sequence of Virgisporangium ochraceum NBRC 16418.</title>
        <authorList>
            <person name="Komaki H."/>
            <person name="Tamura T."/>
        </authorList>
    </citation>
    <scope>NUCLEOTIDE SEQUENCE</scope>
    <source>
        <strain evidence="1">NBRC 16418</strain>
    </source>
</reference>
<dbReference type="RefSeq" id="WP_203933759.1">
    <property type="nucleotide sequence ID" value="NZ_BOPH01000127.1"/>
</dbReference>
<dbReference type="SUPFAM" id="SSF55961">
    <property type="entry name" value="Bet v1-like"/>
    <property type="match status" value="1"/>
</dbReference>